<feature type="transmembrane region" description="Helical" evidence="2">
    <location>
        <begin position="1481"/>
        <end position="1501"/>
    </location>
</feature>
<feature type="region of interest" description="Disordered" evidence="1">
    <location>
        <begin position="27"/>
        <end position="87"/>
    </location>
</feature>
<feature type="region of interest" description="Disordered" evidence="1">
    <location>
        <begin position="2017"/>
        <end position="2077"/>
    </location>
</feature>
<name>A0A699GE03_TANCI</name>
<keyword evidence="3" id="KW-0732">Signal</keyword>
<proteinExistence type="predicted"/>
<reference evidence="4" key="1">
    <citation type="journal article" date="2019" name="Sci. Rep.">
        <title>Draft genome of Tanacetum cinerariifolium, the natural source of mosquito coil.</title>
        <authorList>
            <person name="Yamashiro T."/>
            <person name="Shiraishi A."/>
            <person name="Satake H."/>
            <person name="Nakayama K."/>
        </authorList>
    </citation>
    <scope>NUCLEOTIDE SEQUENCE</scope>
</reference>
<feature type="compositionally biased region" description="Basic residues" evidence="1">
    <location>
        <begin position="787"/>
        <end position="805"/>
    </location>
</feature>
<feature type="region of interest" description="Disordered" evidence="1">
    <location>
        <begin position="2096"/>
        <end position="2156"/>
    </location>
</feature>
<feature type="compositionally biased region" description="Low complexity" evidence="1">
    <location>
        <begin position="41"/>
        <end position="56"/>
    </location>
</feature>
<dbReference type="EMBL" id="BKCJ010000001">
    <property type="protein sequence ID" value="GEU28050.1"/>
    <property type="molecule type" value="Genomic_DNA"/>
</dbReference>
<feature type="compositionally biased region" description="Basic residues" evidence="1">
    <location>
        <begin position="531"/>
        <end position="546"/>
    </location>
</feature>
<organism evidence="4">
    <name type="scientific">Tanacetum cinerariifolium</name>
    <name type="common">Dalmatian daisy</name>
    <name type="synonym">Chrysanthemum cinerariifolium</name>
    <dbReference type="NCBI Taxonomy" id="118510"/>
    <lineage>
        <taxon>Eukaryota</taxon>
        <taxon>Viridiplantae</taxon>
        <taxon>Streptophyta</taxon>
        <taxon>Embryophyta</taxon>
        <taxon>Tracheophyta</taxon>
        <taxon>Spermatophyta</taxon>
        <taxon>Magnoliopsida</taxon>
        <taxon>eudicotyledons</taxon>
        <taxon>Gunneridae</taxon>
        <taxon>Pentapetalae</taxon>
        <taxon>asterids</taxon>
        <taxon>campanulids</taxon>
        <taxon>Asterales</taxon>
        <taxon>Asteraceae</taxon>
        <taxon>Asteroideae</taxon>
        <taxon>Anthemideae</taxon>
        <taxon>Anthemidinae</taxon>
        <taxon>Tanacetum</taxon>
    </lineage>
</organism>
<feature type="region of interest" description="Disordered" evidence="1">
    <location>
        <begin position="509"/>
        <end position="563"/>
    </location>
</feature>
<comment type="caution">
    <text evidence="4">The sequence shown here is derived from an EMBL/GenBank/DDBJ whole genome shotgun (WGS) entry which is preliminary data.</text>
</comment>
<keyword evidence="2" id="KW-0472">Membrane</keyword>
<keyword evidence="2" id="KW-0812">Transmembrane</keyword>
<evidence type="ECO:0000313" key="4">
    <source>
        <dbReference type="EMBL" id="GEU28050.1"/>
    </source>
</evidence>
<sequence length="2236" mass="240388">MNRTISDRWLAALCVVAVAGCASEPWGDKAADNSGYRAPDTTQSSQPSQSSSSSAMPPAPSSGSSGGGSSGSTAPWSSASGSGTAASGMGSTAMTSYGVVQAIDQMQRQDLGMATGTVGAAAAGGTAAGAPVYRVSVRMDDGSSQMIVVDAMPPYKQLRQAVVADQVQHAHAHERHLVLLHDALDVGGHFGIALAQQHALHEAGGNRIAGGGGMPRRFDAGRVGRVPGVDQRQRFFQRGTAGQLAHRLVLLLGGGQQRIFHRLAALESLGIELHADQQIGDQPRLELLHRWQRHASLGQRLHHQFQGCGRQVILHAVAVRIAAVQRHGFLKRGVLADVELDYQRLGVEQRARSFGVQRIKAFLAHVDGTEQIAGLAVMRDLVQLAPTRRMGFADARSLGGLCLRQQADDQGQQDNNERLVLLFPIANNKKSHLKPISWRIYTRSGPPISTPSARPWLKPVTPARYALHDPILHPRPFADRRRQQRFRIVQQHPRPRPARRALGLPALLAGRAPWHAGHRQRRNGGRDGPRGRRHVDHPRGRRRHHAAQSLAADHGPRPAPHAGVRFRRLPAGRAGAAGLYERCAPSARACRARQRRQGAAVDTRFEHVWRPARRSPGPAVCVCLALCAVDDAAGCCAVSQQLPALGAAGQAARVCQPAHRQSGPLAAAQAWLPGIAGHGRAGHARFRAVVHGHRRAGHRAQADAGIHRPHRRRRTDDHVADFRSPASPAFVRDHGRELPPFPKRSIPREPVPRPARTLSRHGLAVRHCDRLDRRQPVLRPDPDRPHQPRHRPRSRRCRPDRHAHPARLLPGSAVHRAAGRLGGKPPPDLHCAAPVRAGPDHRAICRPPGAPRSARQDRGQGGQRPADGHHAGPARRQPGRGRLQLARHLHPVRRGDHRAGVPAAGQITAAPARGRHALFPAAGFDVALAQDHTHPAPPRGLPGVHVRRLQPVLDLRVAGTDRPQFRHQPDRRGDLRAGRRGRCDCLADCGPPRRPGQEPLQHPGRAAVRRGGVCAAAHCRCGPRGQPGHPGGLLDRAGRRRVRQPGDGPARHFRAAGRPAQPPERPVHGAVLHGRRHRFVAGRLDVCPPRLARRAADGPGVPADRPVRVCHRAAQVGALAADHHFRVVAAVLVVVALARLVQQAVRLAGPVLRIVRPVGAQSFVTQQIGQQPVFPFPVKRQRRLAAVARQLGRALVGPVIQVGAVGVVDRFAGGLVVVPQAPAAIFQAQHAGIDHAVARQLERAFILPGFQVAAGEVDNRARMLPVLEHARHDRQIHVVNLAVPDDGRRPVGGRATGVGYVPGEFDGAAIGPAAAVGRLGNADRRAVHPAHACQPCHVGAAIGIKHQPLVCGRVVDDGRIGGAVEHGIAVQGLGCRRRHRRGDRSRASAGDGGQQQAGNEDAHTVSMDFYAAMVERLPADCHRFRAIPAGAGGNPMLLLHVARLGKRVARFPLRHLRVVCNRAAQVERVLRRLHHARQIPGRIVFVAGLVVALAVGLGLLFRCGRVLDVVLARLDGERRHARLGKTKMVAAEVAARQVRLRPGDVHAHGLGGRLGHLAQLGAFAALGADVARGAHEIQAVQVEVGSGLRQRPQRGRRVRRAAQQALFFGRHPQEHLAALGRRPLGFLRHGQQRCRARGIVHRAIENGVAFLALLAQVVVVGAVDHHFVLEPGIGARHHGRYVELLDLAHGRFHVAAHLGRQRHRLEVAAFGRCAQRVEVLAGSLEQGARGVVRHPALQWGAQRAGGQLEAFHARPAVLDHAPAVRGGGRGVDQDHAGSALALRFLELVGPAAVIRETLAVEAVGLVGGGLRIVDHRYQHLALQVHALEVVPFFIVSLDAVADKHQARVELVRSGGVAGREHPVLAEAGRQRLAARFQFQRALARQRLDAGDLHRLAEAVAIAGREAQRLRLGFQVQRGQLGAALAGAAAFQQIVGQESEVGAQRRFLHRGRGGAAGRVRRECQRQAHGQRGGNEGRGHFLHGVLMRRRRRPQRGRRRRPHPGLAATLRHAVGRRRHLAKPAHRLVRSGAAPARRPGVSVRLLAPRNRRLATGPDRAPGASADLSRHLPPRPGAGQDRAGIAAQGAAIAPLRARVRRPLGRPRQPGPHRRGGRFCGETRGRLLGVPAGRGGGRRRPGHNRHRARRRPARLHAAPALPAAGAGLATADVSARAGSGQCAGRKTVQADRRASVRYGRSAASAVAAGAAAGRAFSGHDLAGGNDRRFLAARHSRVGQCSE</sequence>
<feature type="region of interest" description="Disordered" evidence="1">
    <location>
        <begin position="698"/>
        <end position="881"/>
    </location>
</feature>
<feature type="compositionally biased region" description="Basic and acidic residues" evidence="1">
    <location>
        <begin position="766"/>
        <end position="786"/>
    </location>
</feature>
<feature type="chain" id="PRO_5025452873" evidence="3">
    <location>
        <begin position="24"/>
        <end position="2236"/>
    </location>
</feature>
<accession>A0A699GE03</accession>
<feature type="compositionally biased region" description="Basic residues" evidence="1">
    <location>
        <begin position="2096"/>
        <end position="2111"/>
    </location>
</feature>
<evidence type="ECO:0000256" key="3">
    <source>
        <dbReference type="SAM" id="SignalP"/>
    </source>
</evidence>
<feature type="region of interest" description="Disordered" evidence="1">
    <location>
        <begin position="1964"/>
        <end position="2003"/>
    </location>
</feature>
<evidence type="ECO:0000256" key="1">
    <source>
        <dbReference type="SAM" id="MobiDB-lite"/>
    </source>
</evidence>
<feature type="region of interest" description="Disordered" evidence="1">
    <location>
        <begin position="1375"/>
        <end position="1400"/>
    </location>
</feature>
<keyword evidence="2" id="KW-1133">Transmembrane helix</keyword>
<feature type="compositionally biased region" description="Basic residues" evidence="1">
    <location>
        <begin position="1984"/>
        <end position="2000"/>
    </location>
</feature>
<feature type="region of interest" description="Disordered" evidence="1">
    <location>
        <begin position="1042"/>
        <end position="1065"/>
    </location>
</feature>
<protein>
    <submittedName>
        <fullName evidence="4">Uncharacterized protein</fullName>
    </submittedName>
</protein>
<gene>
    <name evidence="4" type="ORF">Tci_000028</name>
</gene>
<dbReference type="PROSITE" id="PS51257">
    <property type="entry name" value="PROKAR_LIPOPROTEIN"/>
    <property type="match status" value="1"/>
</dbReference>
<feature type="signal peptide" evidence="3">
    <location>
        <begin position="1"/>
        <end position="23"/>
    </location>
</feature>
<feature type="compositionally biased region" description="Low complexity" evidence="1">
    <location>
        <begin position="71"/>
        <end position="87"/>
    </location>
</feature>
<evidence type="ECO:0000256" key="2">
    <source>
        <dbReference type="SAM" id="Phobius"/>
    </source>
</evidence>
<feature type="compositionally biased region" description="Basic residues" evidence="1">
    <location>
        <begin position="2130"/>
        <end position="2148"/>
    </location>
</feature>